<evidence type="ECO:0000313" key="5">
    <source>
        <dbReference type="EMBL" id="CAF4233976.1"/>
    </source>
</evidence>
<dbReference type="OrthoDB" id="10057496at2759"/>
<evidence type="ECO:0000313" key="3">
    <source>
        <dbReference type="EMBL" id="CAF1358167.1"/>
    </source>
</evidence>
<dbReference type="InterPro" id="IPR002110">
    <property type="entry name" value="Ankyrin_rpt"/>
</dbReference>
<dbReference type="Proteomes" id="UP000682733">
    <property type="component" value="Unassembled WGS sequence"/>
</dbReference>
<evidence type="ECO:0000313" key="2">
    <source>
        <dbReference type="EMBL" id="CAF1092049.1"/>
    </source>
</evidence>
<dbReference type="EMBL" id="CAJOBC010068366">
    <property type="protein sequence ID" value="CAF4233976.1"/>
    <property type="molecule type" value="Genomic_DNA"/>
</dbReference>
<dbReference type="PROSITE" id="PS50088">
    <property type="entry name" value="ANK_REPEAT"/>
    <property type="match status" value="1"/>
</dbReference>
<comment type="caution">
    <text evidence="3">The sequence shown here is derived from an EMBL/GenBank/DDBJ whole genome shotgun (WGS) entry which is preliminary data.</text>
</comment>
<keyword evidence="1" id="KW-0040">ANK repeat</keyword>
<dbReference type="Proteomes" id="UP000677228">
    <property type="component" value="Unassembled WGS sequence"/>
</dbReference>
<sequence>MLPTVPYEQLNILEPNGSTPLHAAAYIGHMVIVHLLSHQSGCYGQKRNRHGYDGYEEAKPNDIRHMFHRPSVRNRFFDDDGNNDIQQLIVMD</sequence>
<proteinExistence type="predicted"/>
<dbReference type="PROSITE" id="PS50297">
    <property type="entry name" value="ANK_REP_REGION"/>
    <property type="match status" value="1"/>
</dbReference>
<accession>A0A815I2C7</accession>
<reference evidence="3" key="1">
    <citation type="submission" date="2021-02" db="EMBL/GenBank/DDBJ databases">
        <authorList>
            <person name="Nowell W R."/>
        </authorList>
    </citation>
    <scope>NUCLEOTIDE SEQUENCE</scope>
</reference>
<name>A0A815I2C7_9BILA</name>
<feature type="repeat" description="ANK" evidence="1">
    <location>
        <begin position="16"/>
        <end position="36"/>
    </location>
</feature>
<dbReference type="EMBL" id="CAJNOQ010015266">
    <property type="protein sequence ID" value="CAF1358167.1"/>
    <property type="molecule type" value="Genomic_DNA"/>
</dbReference>
<dbReference type="Proteomes" id="UP000663829">
    <property type="component" value="Unassembled WGS sequence"/>
</dbReference>
<dbReference type="Proteomes" id="UP000681722">
    <property type="component" value="Unassembled WGS sequence"/>
</dbReference>
<evidence type="ECO:0000313" key="4">
    <source>
        <dbReference type="EMBL" id="CAF3853704.1"/>
    </source>
</evidence>
<dbReference type="AlphaFoldDB" id="A0A815I2C7"/>
<evidence type="ECO:0000256" key="1">
    <source>
        <dbReference type="PROSITE-ProRule" id="PRU00023"/>
    </source>
</evidence>
<organism evidence="3 6">
    <name type="scientific">Didymodactylos carnosus</name>
    <dbReference type="NCBI Taxonomy" id="1234261"/>
    <lineage>
        <taxon>Eukaryota</taxon>
        <taxon>Metazoa</taxon>
        <taxon>Spiralia</taxon>
        <taxon>Gnathifera</taxon>
        <taxon>Rotifera</taxon>
        <taxon>Eurotatoria</taxon>
        <taxon>Bdelloidea</taxon>
        <taxon>Philodinida</taxon>
        <taxon>Philodinidae</taxon>
        <taxon>Didymodactylos</taxon>
    </lineage>
</organism>
<evidence type="ECO:0000313" key="6">
    <source>
        <dbReference type="Proteomes" id="UP000663829"/>
    </source>
</evidence>
<dbReference type="EMBL" id="CAJNOK010009525">
    <property type="protein sequence ID" value="CAF1092049.1"/>
    <property type="molecule type" value="Genomic_DNA"/>
</dbReference>
<gene>
    <name evidence="3" type="ORF">GPM918_LOCUS31244</name>
    <name evidence="2" type="ORF">OVA965_LOCUS18864</name>
    <name evidence="5" type="ORF">SRO942_LOCUS31879</name>
    <name evidence="4" type="ORF">TMI583_LOCUS18883</name>
</gene>
<keyword evidence="6" id="KW-1185">Reference proteome</keyword>
<protein>
    <submittedName>
        <fullName evidence="3">Uncharacterized protein</fullName>
    </submittedName>
</protein>
<dbReference type="Pfam" id="PF00023">
    <property type="entry name" value="Ank"/>
    <property type="match status" value="1"/>
</dbReference>
<dbReference type="InterPro" id="IPR036770">
    <property type="entry name" value="Ankyrin_rpt-contain_sf"/>
</dbReference>
<dbReference type="SUPFAM" id="SSF48403">
    <property type="entry name" value="Ankyrin repeat"/>
    <property type="match status" value="1"/>
</dbReference>
<dbReference type="EMBL" id="CAJOBA010009547">
    <property type="protein sequence ID" value="CAF3853704.1"/>
    <property type="molecule type" value="Genomic_DNA"/>
</dbReference>